<keyword evidence="9" id="KW-0812">Transmembrane</keyword>
<feature type="compositionally biased region" description="Basic and acidic residues" evidence="8">
    <location>
        <begin position="264"/>
        <end position="282"/>
    </location>
</feature>
<proteinExistence type="inferred from homology"/>
<dbReference type="GO" id="GO:0005524">
    <property type="term" value="F:ATP binding"/>
    <property type="evidence" value="ECO:0007669"/>
    <property type="project" value="UniProtKB-UniRule"/>
</dbReference>
<evidence type="ECO:0000256" key="7">
    <source>
        <dbReference type="PROSITE-ProRule" id="PRU00289"/>
    </source>
</evidence>
<dbReference type="Gene3D" id="1.10.10.10">
    <property type="entry name" value="Winged helix-like DNA-binding domain superfamily/Winged helix DNA-binding domain"/>
    <property type="match status" value="1"/>
</dbReference>
<feature type="region of interest" description="Disordered" evidence="8">
    <location>
        <begin position="246"/>
        <end position="286"/>
    </location>
</feature>
<keyword evidence="12" id="KW-1185">Reference proteome</keyword>
<evidence type="ECO:0000256" key="9">
    <source>
        <dbReference type="SAM" id="Phobius"/>
    </source>
</evidence>
<dbReference type="PANTHER" id="PTHR22683">
    <property type="entry name" value="SPORULATION PROTEIN RELATED"/>
    <property type="match status" value="1"/>
</dbReference>
<dbReference type="Pfam" id="PF09397">
    <property type="entry name" value="FtsK_gamma"/>
    <property type="match status" value="1"/>
</dbReference>
<dbReference type="GO" id="GO:0016020">
    <property type="term" value="C:membrane"/>
    <property type="evidence" value="ECO:0007669"/>
    <property type="project" value="UniProtKB-SubCell"/>
</dbReference>
<feature type="transmembrane region" description="Helical" evidence="9">
    <location>
        <begin position="139"/>
        <end position="156"/>
    </location>
</feature>
<reference evidence="11 12" key="1">
    <citation type="submission" date="2020-01" db="EMBL/GenBank/DDBJ databases">
        <authorList>
            <person name="Gulvik C.A."/>
            <person name="Batra D.G."/>
        </authorList>
    </citation>
    <scope>NUCLEOTIDE SEQUENCE [LARGE SCALE GENOMIC DNA]</scope>
    <source>
        <strain evidence="11 12">W9323</strain>
    </source>
</reference>
<dbReference type="GO" id="GO:0003677">
    <property type="term" value="F:DNA binding"/>
    <property type="evidence" value="ECO:0007669"/>
    <property type="project" value="UniProtKB-KW"/>
</dbReference>
<keyword evidence="4" id="KW-0159">Chromosome partition</keyword>
<dbReference type="InterPro" id="IPR050206">
    <property type="entry name" value="FtsK/SpoIIIE/SftA"/>
</dbReference>
<comment type="subcellular location">
    <subcellularLocation>
        <location evidence="1">Membrane</location>
        <topology evidence="1">Multi-pass membrane protein</topology>
    </subcellularLocation>
</comment>
<keyword evidence="9" id="KW-0472">Membrane</keyword>
<dbReference type="InterPro" id="IPR018541">
    <property type="entry name" value="Ftsk_gamma"/>
</dbReference>
<dbReference type="InterPro" id="IPR027417">
    <property type="entry name" value="P-loop_NTPase"/>
</dbReference>
<dbReference type="Pfam" id="PF17854">
    <property type="entry name" value="FtsK_alpha"/>
    <property type="match status" value="1"/>
</dbReference>
<feature type="transmembrane region" description="Helical" evidence="9">
    <location>
        <begin position="88"/>
        <end position="104"/>
    </location>
</feature>
<dbReference type="Pfam" id="PF01580">
    <property type="entry name" value="FtsK_SpoIIIE"/>
    <property type="match status" value="1"/>
</dbReference>
<evidence type="ECO:0000256" key="6">
    <source>
        <dbReference type="ARBA" id="ARBA00023125"/>
    </source>
</evidence>
<evidence type="ECO:0000256" key="3">
    <source>
        <dbReference type="ARBA" id="ARBA00022741"/>
    </source>
</evidence>
<dbReference type="CDD" id="cd01127">
    <property type="entry name" value="TrwB_TraG_TraD_VirD4"/>
    <property type="match status" value="1"/>
</dbReference>
<feature type="binding site" evidence="7">
    <location>
        <begin position="452"/>
        <end position="459"/>
    </location>
    <ligand>
        <name>ATP</name>
        <dbReference type="ChEBI" id="CHEBI:30616"/>
    </ligand>
</feature>
<dbReference type="InterPro" id="IPR002543">
    <property type="entry name" value="FtsK_dom"/>
</dbReference>
<dbReference type="AlphaFoldDB" id="A0A7D3Y9V7"/>
<evidence type="ECO:0000256" key="4">
    <source>
        <dbReference type="ARBA" id="ARBA00022829"/>
    </source>
</evidence>
<keyword evidence="3 7" id="KW-0547">Nucleotide-binding</keyword>
<dbReference type="InterPro" id="IPR036388">
    <property type="entry name" value="WH-like_DNA-bd_sf"/>
</dbReference>
<keyword evidence="6" id="KW-0238">DNA-binding</keyword>
<dbReference type="GO" id="GO:0007059">
    <property type="term" value="P:chromosome segregation"/>
    <property type="evidence" value="ECO:0007669"/>
    <property type="project" value="UniProtKB-KW"/>
</dbReference>
<evidence type="ECO:0000313" key="11">
    <source>
        <dbReference type="EMBL" id="QKG84541.1"/>
    </source>
</evidence>
<dbReference type="KEGG" id="kpul:GXN76_08665"/>
<feature type="transmembrane region" description="Helical" evidence="9">
    <location>
        <begin position="21"/>
        <end position="44"/>
    </location>
</feature>
<feature type="transmembrane region" description="Helical" evidence="9">
    <location>
        <begin position="163"/>
        <end position="182"/>
    </location>
</feature>
<evidence type="ECO:0000256" key="1">
    <source>
        <dbReference type="ARBA" id="ARBA00004141"/>
    </source>
</evidence>
<dbReference type="Gene3D" id="3.30.980.40">
    <property type="match status" value="1"/>
</dbReference>
<evidence type="ECO:0000256" key="8">
    <source>
        <dbReference type="SAM" id="MobiDB-lite"/>
    </source>
</evidence>
<comment type="similarity">
    <text evidence="2">Belongs to the FtsK/SpoIIIE/SftA family.</text>
</comment>
<dbReference type="SUPFAM" id="SSF46785">
    <property type="entry name" value="Winged helix' DNA-binding domain"/>
    <property type="match status" value="1"/>
</dbReference>
<dbReference type="SMART" id="SM00382">
    <property type="entry name" value="AAA"/>
    <property type="match status" value="1"/>
</dbReference>
<dbReference type="InterPro" id="IPR003593">
    <property type="entry name" value="AAA+_ATPase"/>
</dbReference>
<name>A0A7D3Y9V7_9BACL</name>
<feature type="region of interest" description="Disordered" evidence="8">
    <location>
        <begin position="302"/>
        <end position="324"/>
    </location>
</feature>
<organism evidence="11 12">
    <name type="scientific">Kroppenstedtia pulmonis</name>
    <dbReference type="NCBI Taxonomy" id="1380685"/>
    <lineage>
        <taxon>Bacteria</taxon>
        <taxon>Bacillati</taxon>
        <taxon>Bacillota</taxon>
        <taxon>Bacilli</taxon>
        <taxon>Bacillales</taxon>
        <taxon>Thermoactinomycetaceae</taxon>
        <taxon>Kroppenstedtia</taxon>
    </lineage>
</organism>
<evidence type="ECO:0000259" key="10">
    <source>
        <dbReference type="PROSITE" id="PS50901"/>
    </source>
</evidence>
<evidence type="ECO:0000256" key="5">
    <source>
        <dbReference type="ARBA" id="ARBA00022840"/>
    </source>
</evidence>
<feature type="region of interest" description="Disordered" evidence="8">
    <location>
        <begin position="214"/>
        <end position="234"/>
    </location>
</feature>
<dbReference type="Gene3D" id="3.40.50.300">
    <property type="entry name" value="P-loop containing nucleotide triphosphate hydrolases"/>
    <property type="match status" value="1"/>
</dbReference>
<dbReference type="PROSITE" id="PS50901">
    <property type="entry name" value="FTSK"/>
    <property type="match status" value="1"/>
</dbReference>
<accession>A0A7D3Y9V7</accession>
<dbReference type="EMBL" id="CP048104">
    <property type="protein sequence ID" value="QKG84541.1"/>
    <property type="molecule type" value="Genomic_DNA"/>
</dbReference>
<dbReference type="InterPro" id="IPR041027">
    <property type="entry name" value="FtsK_alpha"/>
</dbReference>
<dbReference type="SUPFAM" id="SSF52540">
    <property type="entry name" value="P-loop containing nucleoside triphosphate hydrolases"/>
    <property type="match status" value="1"/>
</dbReference>
<dbReference type="RefSeq" id="WP_173222329.1">
    <property type="nucleotide sequence ID" value="NZ_CP048104.1"/>
</dbReference>
<dbReference type="Proteomes" id="UP000503088">
    <property type="component" value="Chromosome"/>
</dbReference>
<keyword evidence="9" id="KW-1133">Transmembrane helix</keyword>
<dbReference type="SMART" id="SM00843">
    <property type="entry name" value="Ftsk_gamma"/>
    <property type="match status" value="1"/>
</dbReference>
<dbReference type="InterPro" id="IPR036390">
    <property type="entry name" value="WH_DNA-bd_sf"/>
</dbReference>
<protein>
    <submittedName>
        <fullName evidence="11">DNA translocase FtsK</fullName>
    </submittedName>
</protein>
<evidence type="ECO:0000313" key="12">
    <source>
        <dbReference type="Proteomes" id="UP000503088"/>
    </source>
</evidence>
<gene>
    <name evidence="11" type="ORF">GXN76_08665</name>
</gene>
<sequence length="772" mass="86664">MTKKRKKRKQQSSKEGLSKALLFELYGIVIFSLSLITMAQLGAVGRSLTYLSRFLVGNWDFLLPLGGLTLAVYIMVKRHWPDHWSPRWTGVMLIVAAFLIYIHIETFDTLKLQGREGPVITTTWKMLMAEQTSRLPTDIGGGMMGALGFALFQYLFDQTGSRIAVFVLSLVGIMLVTGYSYVNLLQSLRQLWRSWFRRWKVYVLQSLARMKKSATSSTIHEGEKKQRGTQTMETSDIPVIHDFSEKQQEVQTEETEQPELFPPQKEERKRKTEPEPIQEEKASQGIVVQFETEKELPEYKLPPFSLLDKPKKRGHTRERQGMTDNAKKLENTLDSFGVKAKVTQIHRGPAVTRYEVQPSTGVKVSRIVNLSDDIALALAAKDIRIEAPIPGKSAVGIEVPNPEVSIVRLRDVLESPQYHESDSKLSIGLGRDISGEPIVGDLSKMPHLLVAGATGAGKSVCINDIICSMLYKAKPSEVKFMMIDPKMVELNIYNGIPHLLTPVVTDSRRAAIALKKVVAEMEKRYELFAKSGARDIQRYNQILKQQEKEKGVLPYIVVIVDELADLMMVAPGEVEDAICRLAQMARAAGIHLIIATQRPSVDVITGVIKANIPSRIAFGVSSQADSRTILDMGGAEKLLGRGDMLYLPVGASKPIRIQGSFLSDREVESVVRFVKNQQEVRYHDDMIPEEVQEESREKVEDELFPQAVELVVEAKTASVSLLQRRLRIGYTRAARLIDYMEQRGIVGPYEGSKPREVLMAPEQLSKQHNISL</sequence>
<dbReference type="PANTHER" id="PTHR22683:SF41">
    <property type="entry name" value="DNA TRANSLOCASE FTSK"/>
    <property type="match status" value="1"/>
</dbReference>
<feature type="domain" description="FtsK" evidence="10">
    <location>
        <begin position="435"/>
        <end position="627"/>
    </location>
</feature>
<feature type="transmembrane region" description="Helical" evidence="9">
    <location>
        <begin position="56"/>
        <end position="76"/>
    </location>
</feature>
<keyword evidence="5 7" id="KW-0067">ATP-binding</keyword>
<evidence type="ECO:0000256" key="2">
    <source>
        <dbReference type="ARBA" id="ARBA00006474"/>
    </source>
</evidence>